<keyword evidence="4" id="KW-1185">Reference proteome</keyword>
<proteinExistence type="inferred from homology"/>
<dbReference type="InterPro" id="IPR013538">
    <property type="entry name" value="ASHA1/2-like_C"/>
</dbReference>
<accession>A0ABW7A5T2</accession>
<dbReference type="EMBL" id="JBICRM010000001">
    <property type="protein sequence ID" value="MFG1701640.1"/>
    <property type="molecule type" value="Genomic_DNA"/>
</dbReference>
<evidence type="ECO:0000313" key="4">
    <source>
        <dbReference type="Proteomes" id="UP001603978"/>
    </source>
</evidence>
<evidence type="ECO:0000313" key="3">
    <source>
        <dbReference type="EMBL" id="MFG1701640.1"/>
    </source>
</evidence>
<dbReference type="Gene3D" id="3.30.530.20">
    <property type="match status" value="1"/>
</dbReference>
<reference evidence="3 4" key="1">
    <citation type="submission" date="2024-10" db="EMBL/GenBank/DDBJ databases">
        <authorList>
            <person name="Topkara A.R."/>
            <person name="Saygin H."/>
        </authorList>
    </citation>
    <scope>NUCLEOTIDE SEQUENCE [LARGE SCALE GENOMIC DNA]</scope>
    <source>
        <strain evidence="3 4">M3C6</strain>
    </source>
</reference>
<gene>
    <name evidence="3" type="ORF">ACFLIM_00480</name>
</gene>
<dbReference type="CDD" id="cd08899">
    <property type="entry name" value="SRPBCC_CalC_Aha1-like_6"/>
    <property type="match status" value="1"/>
</dbReference>
<comment type="caution">
    <text evidence="3">The sequence shown here is derived from an EMBL/GenBank/DDBJ whole genome shotgun (WGS) entry which is preliminary data.</text>
</comment>
<evidence type="ECO:0000259" key="2">
    <source>
        <dbReference type="Pfam" id="PF08327"/>
    </source>
</evidence>
<evidence type="ECO:0000256" key="1">
    <source>
        <dbReference type="ARBA" id="ARBA00006817"/>
    </source>
</evidence>
<protein>
    <submittedName>
        <fullName evidence="3">SRPBCC family protein</fullName>
    </submittedName>
</protein>
<dbReference type="InterPro" id="IPR023393">
    <property type="entry name" value="START-like_dom_sf"/>
</dbReference>
<feature type="domain" description="Activator of Hsp90 ATPase homologue 1/2-like C-terminal" evidence="2">
    <location>
        <begin position="25"/>
        <end position="138"/>
    </location>
</feature>
<comment type="similarity">
    <text evidence="1">Belongs to the AHA1 family.</text>
</comment>
<dbReference type="Proteomes" id="UP001603978">
    <property type="component" value="Unassembled WGS sequence"/>
</dbReference>
<name>A0ABW7A5T2_9ACTN</name>
<dbReference type="SUPFAM" id="SSF55961">
    <property type="entry name" value="Bet v1-like"/>
    <property type="match status" value="1"/>
</dbReference>
<sequence>MNRIPTGKLFRTSAGTDLVLGRTFRAPIEDVWASVTESDRTARWFGPWEGDAAPGRTIKVQMLYEEKAPWFEMRIDACDPPRRLAVSSLDEFGGWHMELLLSETDGSTTLRFVQHLDTEDGIGEIGPGWEYYLDALVAARDDSPKPDFDDYYPAMKPYFDQLAGEHGGRSAPDPSP</sequence>
<dbReference type="Pfam" id="PF08327">
    <property type="entry name" value="AHSA1"/>
    <property type="match status" value="1"/>
</dbReference>
<organism evidence="3 4">
    <name type="scientific">Nonomuraea marmarensis</name>
    <dbReference type="NCBI Taxonomy" id="3351344"/>
    <lineage>
        <taxon>Bacteria</taxon>
        <taxon>Bacillati</taxon>
        <taxon>Actinomycetota</taxon>
        <taxon>Actinomycetes</taxon>
        <taxon>Streptosporangiales</taxon>
        <taxon>Streptosporangiaceae</taxon>
        <taxon>Nonomuraea</taxon>
    </lineage>
</organism>
<dbReference type="RefSeq" id="WP_393160624.1">
    <property type="nucleotide sequence ID" value="NZ_JBICRM010000001.1"/>
</dbReference>